<organism evidence="1 2">
    <name type="scientific">Bosea minatitlanensis</name>
    <dbReference type="NCBI Taxonomy" id="128782"/>
    <lineage>
        <taxon>Bacteria</taxon>
        <taxon>Pseudomonadati</taxon>
        <taxon>Pseudomonadota</taxon>
        <taxon>Alphaproteobacteria</taxon>
        <taxon>Hyphomicrobiales</taxon>
        <taxon>Boseaceae</taxon>
        <taxon>Bosea</taxon>
    </lineage>
</organism>
<comment type="caution">
    <text evidence="1">The sequence shown here is derived from an EMBL/GenBank/DDBJ whole genome shotgun (WGS) entry which is preliminary data.</text>
</comment>
<protein>
    <recommendedName>
        <fullName evidence="3">Bifunctional DNA primase/polymerase-like protein</fullName>
    </recommendedName>
</protein>
<proteinExistence type="predicted"/>
<dbReference type="Proteomes" id="UP001595976">
    <property type="component" value="Unassembled WGS sequence"/>
</dbReference>
<accession>A0ABW0F360</accession>
<keyword evidence="2" id="KW-1185">Reference proteome</keyword>
<dbReference type="RefSeq" id="WP_260348473.1">
    <property type="nucleotide sequence ID" value="NZ_JAOAOS010000006.1"/>
</dbReference>
<dbReference type="EMBL" id="JBHSLI010000003">
    <property type="protein sequence ID" value="MFC5292984.1"/>
    <property type="molecule type" value="Genomic_DNA"/>
</dbReference>
<reference evidence="2" key="1">
    <citation type="journal article" date="2019" name="Int. J. Syst. Evol. Microbiol.">
        <title>The Global Catalogue of Microorganisms (GCM) 10K type strain sequencing project: providing services to taxonomists for standard genome sequencing and annotation.</title>
        <authorList>
            <consortium name="The Broad Institute Genomics Platform"/>
            <consortium name="The Broad Institute Genome Sequencing Center for Infectious Disease"/>
            <person name="Wu L."/>
            <person name="Ma J."/>
        </authorList>
    </citation>
    <scope>NUCLEOTIDE SEQUENCE [LARGE SCALE GENOMIC DNA]</scope>
    <source>
        <strain evidence="2">CGMCC 1.15643</strain>
    </source>
</reference>
<evidence type="ECO:0008006" key="3">
    <source>
        <dbReference type="Google" id="ProtNLM"/>
    </source>
</evidence>
<sequence length="1293" mass="143456">MSVASEESKPASAFPVEGLPFVFDHPLLKGARPVTEDTPKGTVRSRWHEPHEPHFRWWAKRCLEQGWSIFPQNRDGGRRPALVAGESVRPSQYRDKLPSAAEIEFWSWKAGLSNVAVQFCPASGHSFAIDIDVEGEPNTTRIIRLALEILGETPFHRWGRRPALIYRRDPDHLLRSASYRFDDNGKPSSDQIEILSDGKALTCFGEHYKTGQYFTWPVKHLAEAGPEAAPLVTADQLRQFLDAVDQWRPLARYRTGVASAFIGEAVAFDGEVITPPRRLEIGVWEKDGLGKKLVDGRQEFLFRRALAYVRLNADAVRSEDGSKVVFSRYLDEALRSLGRTGRWHSDEAIRREADGIFRRTRDNLLADRIRPAIVAVQEDGTRIISPTDAVLAIDGDLGEAKGWLPEPGSKHRRTSPRKILRKIDADHMPDRDRAERLRLLDTSARIAVGERVADEVRDAIESFLTKLWDSADQIAALLEEGKALPDALHEVGALVAPTGAGKTSTLIRRFVAMREQRGPLPFALAVFLPGHANAEEAKTVAIDAGADDAWAEALDAARDITVLQYKGKVAAGCLLGDRMAKLQAANVSIAGMCVSQTVDPVTEEKREEVCVHRDVCPVWTQLELARTADLILMPHAYLTAPLPKPVSERIGAIIIDERFWPEIARTAFLPIEALRMARKLPFLLKTDRRNGMSAMDYVINRDRAADLAIKALLAGECPARALASYVYKSSLSKKSINGLELVHAAKTICGRAKSSALAVRPNMSAAEVDALLARPEADHLMIEWRFWSIVEDAILAYRSGKRRGEGRERRIKLLQAEGQEPQIRISWRGKFVLANRPTFLLDASADERILRKLYGSRPVRVHRVDAPLHLRTVVIAESFSDQSLLPQTDANKAPDDRERAAIRLSKVRHLISHLCGLYPTERVLIGSTLPVEKAVKAAWGSPPNADFGHFGAFRGLDAYKHHAVALSVGRMELPIDVLDGLAAAFSYDDETEEADWNADGTGWVGNQRLRAPKGERRLQRRDGAYVTIEDAVFPDGYPWHRAIQAQWREEELRQFAGRLRPVYRTGEAPLWIVCATCVPSDFVVDDVLTLDQVVKGAGLAELARRMGGVLDEKGAALHPEVIGGETMIAEAIAAMNPRVAQGYATVRIWVDGETDGRLVRVAVWAPDMWQAIYDAQRRLGRELDRYEVVDTCAVTNALAVIPAPSKLDRAMSRLPNAATATREELLQERADAEAILRERVMEAAQAKPPSDPWSWSAISIGGLGSRLPLDVLMILTTFPPAEEPKPPPDVQAA</sequence>
<evidence type="ECO:0000313" key="2">
    <source>
        <dbReference type="Proteomes" id="UP001595976"/>
    </source>
</evidence>
<gene>
    <name evidence="1" type="ORF">ACFPK2_08260</name>
</gene>
<name>A0ABW0F360_9HYPH</name>
<evidence type="ECO:0000313" key="1">
    <source>
        <dbReference type="EMBL" id="MFC5292984.1"/>
    </source>
</evidence>